<sequence length="774" mass="87512">MKTNNCTYRTLICLAFLLIYSCGIEKYIPEGEQLYTGAELELLSEGEIHDSKEVKAELLNLIEPNPNTTFLGMKPALFFHYKAQREKPGFLYKFLNKSFGEEPVYFSEVNTDRVEELILNRLDNNGFFYSKSSSEVVNNDKFASVNYTASMPQPYVLENYHLESDSLPIYKEIEKMLPETSLAKGDRFDLDLLKAERARLNNGLKQKGFYNSQEDLLIFEADTNQYKNRKFDLFLRLKKDVPARASIPYTIDSITVYPNYTIEGDTLPLTEENVTQIDSIDFVQNELYFKPKLLESYLLFNEGDLYNADVSKQTSNRLSALGSYKYVNIQYTELDTTATDGNGGSLAASIYLAPLTKRSIRAEIQAVSKSNGFTGPGILLSHTNRNVFNGGETFSVSANFSYESQLSSGSNSSLSSIAGGISADLVIPRSIPFSPSRFQYAVPKTKISLGYDFLQRSQLFTLSSVNASFGYTWQENQYVYHTLDPISINYSRLSNVTDEFQAILDDNEYLSQSFEQRFIAGLLYSFTYDEVSKLSKEAPIYFSTNFDIAGNMLNLISGGSETIFGSTYAQYAKADADLRLYLRWKKERTLVSRVYAGWGVPYGNSSTLPFVKQFYSGGPYSVRAFNIRSLGPGNFNAETENATTDYFDQSGNLKLEANVEYRFPLFSYLKGAFFVDAGNVWLTGDYSELEEDQLNSSFSETLFTDGKFEKDWLTEVAAGVGFGLRLDVQNFVIRLDLASPLRIPYEAKNERWNVPFFGNADNNMTLNFAIGYPF</sequence>
<dbReference type="OrthoDB" id="9814535at2"/>
<evidence type="ECO:0000259" key="6">
    <source>
        <dbReference type="Pfam" id="PF01103"/>
    </source>
</evidence>
<proteinExistence type="predicted"/>
<dbReference type="Gene3D" id="3.10.20.310">
    <property type="entry name" value="membrane protein fhac"/>
    <property type="match status" value="1"/>
</dbReference>
<evidence type="ECO:0000256" key="3">
    <source>
        <dbReference type="ARBA" id="ARBA00022729"/>
    </source>
</evidence>
<dbReference type="PROSITE" id="PS51257">
    <property type="entry name" value="PROKAR_LIPOPROTEIN"/>
    <property type="match status" value="1"/>
</dbReference>
<evidence type="ECO:0000256" key="1">
    <source>
        <dbReference type="ARBA" id="ARBA00004370"/>
    </source>
</evidence>
<accession>A0A1H4MKE8</accession>
<dbReference type="GO" id="GO:0019867">
    <property type="term" value="C:outer membrane"/>
    <property type="evidence" value="ECO:0007669"/>
    <property type="project" value="InterPro"/>
</dbReference>
<keyword evidence="4" id="KW-0472">Membrane</keyword>
<dbReference type="EMBL" id="FNTB01000001">
    <property type="protein sequence ID" value="SEB83580.1"/>
    <property type="molecule type" value="Genomic_DNA"/>
</dbReference>
<evidence type="ECO:0000256" key="5">
    <source>
        <dbReference type="ARBA" id="ARBA00023237"/>
    </source>
</evidence>
<dbReference type="Gene3D" id="2.40.160.50">
    <property type="entry name" value="membrane protein fhac: a member of the omp85/tpsb transporter family"/>
    <property type="match status" value="1"/>
</dbReference>
<name>A0A1H4MKE8_9FLAO</name>
<evidence type="ECO:0000313" key="7">
    <source>
        <dbReference type="EMBL" id="SEB83580.1"/>
    </source>
</evidence>
<organism evidence="7 8">
    <name type="scientific">Maribacter dokdonensis</name>
    <dbReference type="NCBI Taxonomy" id="320912"/>
    <lineage>
        <taxon>Bacteria</taxon>
        <taxon>Pseudomonadati</taxon>
        <taxon>Bacteroidota</taxon>
        <taxon>Flavobacteriia</taxon>
        <taxon>Flavobacteriales</taxon>
        <taxon>Flavobacteriaceae</taxon>
        <taxon>Maribacter</taxon>
    </lineage>
</organism>
<dbReference type="Proteomes" id="UP000183038">
    <property type="component" value="Unassembled WGS sequence"/>
</dbReference>
<keyword evidence="2" id="KW-0812">Transmembrane</keyword>
<dbReference type="InterPro" id="IPR000184">
    <property type="entry name" value="Bac_surfAg_D15"/>
</dbReference>
<keyword evidence="3" id="KW-0732">Signal</keyword>
<gene>
    <name evidence="7" type="ORF">SAMN05192540_1673</name>
</gene>
<dbReference type="PANTHER" id="PTHR12815:SF47">
    <property type="entry name" value="TRANSLOCATION AND ASSEMBLY MODULE SUBUNIT TAMA"/>
    <property type="match status" value="1"/>
</dbReference>
<evidence type="ECO:0000256" key="4">
    <source>
        <dbReference type="ARBA" id="ARBA00023136"/>
    </source>
</evidence>
<dbReference type="PANTHER" id="PTHR12815">
    <property type="entry name" value="SORTING AND ASSEMBLY MACHINERY SAMM50 PROTEIN FAMILY MEMBER"/>
    <property type="match status" value="1"/>
</dbReference>
<reference evidence="7 8" key="1">
    <citation type="submission" date="2016-10" db="EMBL/GenBank/DDBJ databases">
        <authorList>
            <person name="de Groot N.N."/>
        </authorList>
    </citation>
    <scope>NUCLEOTIDE SEQUENCE [LARGE SCALE GENOMIC DNA]</scope>
    <source>
        <strain evidence="7 8">MAR_2009_71</strain>
    </source>
</reference>
<dbReference type="InterPro" id="IPR039910">
    <property type="entry name" value="D15-like"/>
</dbReference>
<dbReference type="AlphaFoldDB" id="A0A1H4MKE8"/>
<protein>
    <submittedName>
        <fullName evidence="7">Outer membrane protein assembly factor BamA</fullName>
    </submittedName>
</protein>
<comment type="subcellular location">
    <subcellularLocation>
        <location evidence="1">Membrane</location>
    </subcellularLocation>
</comment>
<evidence type="ECO:0000313" key="8">
    <source>
        <dbReference type="Proteomes" id="UP000183038"/>
    </source>
</evidence>
<feature type="domain" description="Bacterial surface antigen (D15)" evidence="6">
    <location>
        <begin position="381"/>
        <end position="753"/>
    </location>
</feature>
<evidence type="ECO:0000256" key="2">
    <source>
        <dbReference type="ARBA" id="ARBA00022692"/>
    </source>
</evidence>
<dbReference type="Pfam" id="PF01103">
    <property type="entry name" value="Omp85"/>
    <property type="match status" value="1"/>
</dbReference>
<keyword evidence="5" id="KW-0998">Cell outer membrane</keyword>